<accession>A0A1W4XBI1</accession>
<dbReference type="GeneID" id="108740084"/>
<evidence type="ECO:0000313" key="2">
    <source>
        <dbReference type="Proteomes" id="UP000192223"/>
    </source>
</evidence>
<protein>
    <submittedName>
        <fullName evidence="3">Uncharacterized protein LOC108740084</fullName>
    </submittedName>
</protein>
<gene>
    <name evidence="3" type="primary">LOC108740084</name>
</gene>
<sequence>MKTILFLCLIACIGLSNAKISFPNSIIDNISGAGLNKSIEYIKGFAAKFDPISVANVNKSSFTGISVKAKKLDVSGFSNYSLSDVNVGLNSFGFTVTLHSIKASGEDLGLHSLLGNDVEIKSLELEFKGIQYKVEFSWIYLLKFRLRKLNVLPHVDGGSAHIVWHSNDHYVDFTTDDAAIQKVNRWLVKNQKNYSAVLLNHVNSILNTLQS</sequence>
<reference evidence="3" key="1">
    <citation type="submission" date="2025-08" db="UniProtKB">
        <authorList>
            <consortium name="RefSeq"/>
        </authorList>
    </citation>
    <scope>IDENTIFICATION</scope>
    <source>
        <tissue evidence="3">Entire body</tissue>
    </source>
</reference>
<dbReference type="InParanoid" id="A0A1W4XBI1"/>
<dbReference type="KEGG" id="apln:108740084"/>
<dbReference type="RefSeq" id="XP_018329783.1">
    <property type="nucleotide sequence ID" value="XM_018474281.2"/>
</dbReference>
<dbReference type="Proteomes" id="UP000192223">
    <property type="component" value="Unplaced"/>
</dbReference>
<evidence type="ECO:0000256" key="1">
    <source>
        <dbReference type="SAM" id="SignalP"/>
    </source>
</evidence>
<feature type="chain" id="PRO_5010711717" evidence="1">
    <location>
        <begin position="19"/>
        <end position="211"/>
    </location>
</feature>
<dbReference type="AlphaFoldDB" id="A0A1W4XBI1"/>
<organism evidence="2 3">
    <name type="scientific">Agrilus planipennis</name>
    <name type="common">Emerald ash borer</name>
    <name type="synonym">Agrilus marcopoli</name>
    <dbReference type="NCBI Taxonomy" id="224129"/>
    <lineage>
        <taxon>Eukaryota</taxon>
        <taxon>Metazoa</taxon>
        <taxon>Ecdysozoa</taxon>
        <taxon>Arthropoda</taxon>
        <taxon>Hexapoda</taxon>
        <taxon>Insecta</taxon>
        <taxon>Pterygota</taxon>
        <taxon>Neoptera</taxon>
        <taxon>Endopterygota</taxon>
        <taxon>Coleoptera</taxon>
        <taxon>Polyphaga</taxon>
        <taxon>Elateriformia</taxon>
        <taxon>Buprestoidea</taxon>
        <taxon>Buprestidae</taxon>
        <taxon>Agrilinae</taxon>
        <taxon>Agrilus</taxon>
    </lineage>
</organism>
<evidence type="ECO:0000313" key="3">
    <source>
        <dbReference type="RefSeq" id="XP_018329783.1"/>
    </source>
</evidence>
<keyword evidence="1" id="KW-0732">Signal</keyword>
<feature type="signal peptide" evidence="1">
    <location>
        <begin position="1"/>
        <end position="18"/>
    </location>
</feature>
<name>A0A1W4XBI1_AGRPL</name>
<keyword evidence="2" id="KW-1185">Reference proteome</keyword>
<proteinExistence type="predicted"/>